<protein>
    <submittedName>
        <fullName evidence="1">Uncharacterized protein</fullName>
    </submittedName>
</protein>
<gene>
    <name evidence="1" type="ORF">ASPGLDRAFT_1442327</name>
</gene>
<evidence type="ECO:0000313" key="1">
    <source>
        <dbReference type="EMBL" id="OJJ85339.1"/>
    </source>
</evidence>
<dbReference type="Proteomes" id="UP000184300">
    <property type="component" value="Unassembled WGS sequence"/>
</dbReference>
<proteinExistence type="predicted"/>
<dbReference type="AlphaFoldDB" id="A0A1L9VN48"/>
<keyword evidence="2" id="KW-1185">Reference proteome</keyword>
<dbReference type="OrthoDB" id="4177740at2759"/>
<sequence>MANRFTTLGETWYPDSLPHLTISTAHDIEPDERLVRNKLLFITGIMITRLEVAYLSEHTIVPVMMISSFGYRKARILQAHFDHGRLIILKIKLYDSSTLEQFNQKVDLFMLYLSSDCVGHTTVVDAGWITERPEQQKSGVNFRFVNGKWRTEFWCFFFSFSSSFGATIQGSFQSSSQSSTSLRRNYMRMRDMPFSVN</sequence>
<name>A0A1L9VN48_ASPGL</name>
<reference evidence="2" key="1">
    <citation type="journal article" date="2017" name="Genome Biol.">
        <title>Comparative genomics reveals high biological diversity and specific adaptations in the industrially and medically important fungal genus Aspergillus.</title>
        <authorList>
            <person name="de Vries R.P."/>
            <person name="Riley R."/>
            <person name="Wiebenga A."/>
            <person name="Aguilar-Osorio G."/>
            <person name="Amillis S."/>
            <person name="Uchima C.A."/>
            <person name="Anderluh G."/>
            <person name="Asadollahi M."/>
            <person name="Askin M."/>
            <person name="Barry K."/>
            <person name="Battaglia E."/>
            <person name="Bayram O."/>
            <person name="Benocci T."/>
            <person name="Braus-Stromeyer S.A."/>
            <person name="Caldana C."/>
            <person name="Canovas D."/>
            <person name="Cerqueira G.C."/>
            <person name="Chen F."/>
            <person name="Chen W."/>
            <person name="Choi C."/>
            <person name="Clum A."/>
            <person name="Dos Santos R.A."/>
            <person name="Damasio A.R."/>
            <person name="Diallinas G."/>
            <person name="Emri T."/>
            <person name="Fekete E."/>
            <person name="Flipphi M."/>
            <person name="Freyberg S."/>
            <person name="Gallo A."/>
            <person name="Gournas C."/>
            <person name="Habgood R."/>
            <person name="Hainaut M."/>
            <person name="Harispe M.L."/>
            <person name="Henrissat B."/>
            <person name="Hilden K.S."/>
            <person name="Hope R."/>
            <person name="Hossain A."/>
            <person name="Karabika E."/>
            <person name="Karaffa L."/>
            <person name="Karanyi Z."/>
            <person name="Krasevec N."/>
            <person name="Kuo A."/>
            <person name="Kusch H."/>
            <person name="LaButti K."/>
            <person name="Lagendijk E.L."/>
            <person name="Lapidus A."/>
            <person name="Levasseur A."/>
            <person name="Lindquist E."/>
            <person name="Lipzen A."/>
            <person name="Logrieco A.F."/>
            <person name="MacCabe A."/>
            <person name="Maekelae M.R."/>
            <person name="Malavazi I."/>
            <person name="Melin P."/>
            <person name="Meyer V."/>
            <person name="Mielnichuk N."/>
            <person name="Miskei M."/>
            <person name="Molnar A.P."/>
            <person name="Mule G."/>
            <person name="Ngan C.Y."/>
            <person name="Orejas M."/>
            <person name="Orosz E."/>
            <person name="Ouedraogo J.P."/>
            <person name="Overkamp K.M."/>
            <person name="Park H.-S."/>
            <person name="Perrone G."/>
            <person name="Piumi F."/>
            <person name="Punt P.J."/>
            <person name="Ram A.F."/>
            <person name="Ramon A."/>
            <person name="Rauscher S."/>
            <person name="Record E."/>
            <person name="Riano-Pachon D.M."/>
            <person name="Robert V."/>
            <person name="Roehrig J."/>
            <person name="Ruller R."/>
            <person name="Salamov A."/>
            <person name="Salih N.S."/>
            <person name="Samson R.A."/>
            <person name="Sandor E."/>
            <person name="Sanguinetti M."/>
            <person name="Schuetze T."/>
            <person name="Sepcic K."/>
            <person name="Shelest E."/>
            <person name="Sherlock G."/>
            <person name="Sophianopoulou V."/>
            <person name="Squina F.M."/>
            <person name="Sun H."/>
            <person name="Susca A."/>
            <person name="Todd R.B."/>
            <person name="Tsang A."/>
            <person name="Unkles S.E."/>
            <person name="van de Wiele N."/>
            <person name="van Rossen-Uffink D."/>
            <person name="Oliveira J.V."/>
            <person name="Vesth T.C."/>
            <person name="Visser J."/>
            <person name="Yu J.-H."/>
            <person name="Zhou M."/>
            <person name="Andersen M.R."/>
            <person name="Archer D.B."/>
            <person name="Baker S.E."/>
            <person name="Benoit I."/>
            <person name="Brakhage A.A."/>
            <person name="Braus G.H."/>
            <person name="Fischer R."/>
            <person name="Frisvad J.C."/>
            <person name="Goldman G.H."/>
            <person name="Houbraken J."/>
            <person name="Oakley B."/>
            <person name="Pocsi I."/>
            <person name="Scazzocchio C."/>
            <person name="Seiboth B."/>
            <person name="vanKuyk P.A."/>
            <person name="Wortman J."/>
            <person name="Dyer P.S."/>
            <person name="Grigoriev I.V."/>
        </authorList>
    </citation>
    <scope>NUCLEOTIDE SEQUENCE [LARGE SCALE GENOMIC DNA]</scope>
    <source>
        <strain evidence="2">CBS 516.65</strain>
    </source>
</reference>
<dbReference type="EMBL" id="KV878895">
    <property type="protein sequence ID" value="OJJ85339.1"/>
    <property type="molecule type" value="Genomic_DNA"/>
</dbReference>
<dbReference type="RefSeq" id="XP_022402037.1">
    <property type="nucleotide sequence ID" value="XM_022541814.1"/>
</dbReference>
<dbReference type="VEuPathDB" id="FungiDB:ASPGLDRAFT_1442327"/>
<evidence type="ECO:0000313" key="2">
    <source>
        <dbReference type="Proteomes" id="UP000184300"/>
    </source>
</evidence>
<dbReference type="GeneID" id="34458075"/>
<dbReference type="STRING" id="1160497.A0A1L9VN48"/>
<accession>A0A1L9VN48</accession>
<organism evidence="1 2">
    <name type="scientific">Aspergillus glaucus CBS 516.65</name>
    <dbReference type="NCBI Taxonomy" id="1160497"/>
    <lineage>
        <taxon>Eukaryota</taxon>
        <taxon>Fungi</taxon>
        <taxon>Dikarya</taxon>
        <taxon>Ascomycota</taxon>
        <taxon>Pezizomycotina</taxon>
        <taxon>Eurotiomycetes</taxon>
        <taxon>Eurotiomycetidae</taxon>
        <taxon>Eurotiales</taxon>
        <taxon>Aspergillaceae</taxon>
        <taxon>Aspergillus</taxon>
        <taxon>Aspergillus subgen. Aspergillus</taxon>
    </lineage>
</organism>